<dbReference type="NCBIfam" id="TIGR01635">
    <property type="entry name" value="tail_comp_S"/>
    <property type="match status" value="1"/>
</dbReference>
<organism evidence="2 3">
    <name type="scientific">Methylotenera oryzisoli</name>
    <dbReference type="NCBI Taxonomy" id="2080758"/>
    <lineage>
        <taxon>Bacteria</taxon>
        <taxon>Pseudomonadati</taxon>
        <taxon>Pseudomonadota</taxon>
        <taxon>Betaproteobacteria</taxon>
        <taxon>Nitrosomonadales</taxon>
        <taxon>Methylophilaceae</taxon>
        <taxon>Methylotenera</taxon>
    </lineage>
</organism>
<evidence type="ECO:0000256" key="1">
    <source>
        <dbReference type="SAM" id="MobiDB-lite"/>
    </source>
</evidence>
<reference evidence="2 3" key="1">
    <citation type="submission" date="2018-02" db="EMBL/GenBank/DDBJ databases">
        <title>A novel lanthanide dependent methylotroph, Methylotenera sp. La3113.</title>
        <authorList>
            <person name="Lv H."/>
            <person name="Tani A."/>
        </authorList>
    </citation>
    <scope>NUCLEOTIDE SEQUENCE [LARGE SCALE GENOMIC DNA]</scope>
    <source>
        <strain evidence="2 3">La3113</strain>
    </source>
</reference>
<dbReference type="OrthoDB" id="6402405at2"/>
<evidence type="ECO:0000313" key="3">
    <source>
        <dbReference type="Proteomes" id="UP000297706"/>
    </source>
</evidence>
<feature type="compositionally biased region" description="Polar residues" evidence="1">
    <location>
        <begin position="38"/>
        <end position="49"/>
    </location>
</feature>
<keyword evidence="3" id="KW-1185">Reference proteome</keyword>
<dbReference type="AlphaFoldDB" id="A0A4Y9VRY2"/>
<feature type="region of interest" description="Disordered" evidence="1">
    <location>
        <begin position="38"/>
        <end position="67"/>
    </location>
</feature>
<dbReference type="Proteomes" id="UP000297706">
    <property type="component" value="Unassembled WGS sequence"/>
</dbReference>
<accession>A0A4Y9VRY2</accession>
<dbReference type="RefSeq" id="WP_135277062.1">
    <property type="nucleotide sequence ID" value="NZ_PQVH01000008.1"/>
</dbReference>
<dbReference type="Pfam" id="PF05069">
    <property type="entry name" value="Phage_tail_S"/>
    <property type="match status" value="1"/>
</dbReference>
<proteinExistence type="predicted"/>
<comment type="caution">
    <text evidence="2">The sequence shown here is derived from an EMBL/GenBank/DDBJ whole genome shotgun (WGS) entry which is preliminary data.</text>
</comment>
<dbReference type="EMBL" id="PQVH01000008">
    <property type="protein sequence ID" value="TFW71518.1"/>
    <property type="molecule type" value="Genomic_DNA"/>
</dbReference>
<name>A0A4Y9VRY2_9PROT</name>
<dbReference type="InterPro" id="IPR006522">
    <property type="entry name" value="Phage_virion_morphogenesis"/>
</dbReference>
<protein>
    <submittedName>
        <fullName evidence="2">Phage virion morphogenesis protein</fullName>
    </submittedName>
</protein>
<gene>
    <name evidence="2" type="ORF">C3Y98_05320</name>
</gene>
<sequence>MTDDVKKLEVFAQGLVQNLNGTARQSLSREIAKDLRASQAQRITAQRNPDGTAYEPRKPQKRSKKGRIKRAMFTKIKLNRHLKAKATQNQVSISFTPQVERIAKVHQFGLRDRVSRIRNLTVKYPERQLLGFTDADINHIKDQVIDHLAK</sequence>
<evidence type="ECO:0000313" key="2">
    <source>
        <dbReference type="EMBL" id="TFW71518.1"/>
    </source>
</evidence>